<dbReference type="Gene3D" id="1.10.10.10">
    <property type="entry name" value="Winged helix-like DNA-binding domain superfamily/Winged helix DNA-binding domain"/>
    <property type="match status" value="1"/>
</dbReference>
<dbReference type="PROSITE" id="PS50110">
    <property type="entry name" value="RESPONSE_REGULATORY"/>
    <property type="match status" value="1"/>
</dbReference>
<evidence type="ECO:0000313" key="10">
    <source>
        <dbReference type="EMBL" id="MXQ73645.1"/>
    </source>
</evidence>
<evidence type="ECO:0000313" key="11">
    <source>
        <dbReference type="Proteomes" id="UP000434036"/>
    </source>
</evidence>
<dbReference type="SMART" id="SM00448">
    <property type="entry name" value="REC"/>
    <property type="match status" value="1"/>
</dbReference>
<dbReference type="SUPFAM" id="SSF52172">
    <property type="entry name" value="CheY-like"/>
    <property type="match status" value="1"/>
</dbReference>
<dbReference type="EMBL" id="WUUQ01000002">
    <property type="protein sequence ID" value="MXQ73645.1"/>
    <property type="molecule type" value="Genomic_DNA"/>
</dbReference>
<name>A0A6N8U7Y5_9FIRM</name>
<dbReference type="AlphaFoldDB" id="A0A6N8U7Y5"/>
<proteinExistence type="predicted"/>
<dbReference type="GO" id="GO:0032993">
    <property type="term" value="C:protein-DNA complex"/>
    <property type="evidence" value="ECO:0007669"/>
    <property type="project" value="TreeGrafter"/>
</dbReference>
<evidence type="ECO:0000256" key="4">
    <source>
        <dbReference type="ARBA" id="ARBA00023125"/>
    </source>
</evidence>
<dbReference type="GO" id="GO:0000156">
    <property type="term" value="F:phosphorelay response regulator activity"/>
    <property type="evidence" value="ECO:0007669"/>
    <property type="project" value="TreeGrafter"/>
</dbReference>
<keyword evidence="1 6" id="KW-0597">Phosphoprotein</keyword>
<dbReference type="GO" id="GO:0000976">
    <property type="term" value="F:transcription cis-regulatory region binding"/>
    <property type="evidence" value="ECO:0007669"/>
    <property type="project" value="TreeGrafter"/>
</dbReference>
<evidence type="ECO:0000256" key="2">
    <source>
        <dbReference type="ARBA" id="ARBA00023012"/>
    </source>
</evidence>
<evidence type="ECO:0000256" key="1">
    <source>
        <dbReference type="ARBA" id="ARBA00022553"/>
    </source>
</evidence>
<keyword evidence="3" id="KW-0805">Transcription regulation</keyword>
<dbReference type="PANTHER" id="PTHR48111">
    <property type="entry name" value="REGULATOR OF RPOS"/>
    <property type="match status" value="1"/>
</dbReference>
<keyword evidence="5" id="KW-0804">Transcription</keyword>
<evidence type="ECO:0000256" key="6">
    <source>
        <dbReference type="PROSITE-ProRule" id="PRU00169"/>
    </source>
</evidence>
<dbReference type="Proteomes" id="UP000434036">
    <property type="component" value="Unassembled WGS sequence"/>
</dbReference>
<dbReference type="GO" id="GO:0005829">
    <property type="term" value="C:cytosol"/>
    <property type="evidence" value="ECO:0007669"/>
    <property type="project" value="TreeGrafter"/>
</dbReference>
<feature type="domain" description="OmpR/PhoB-type" evidence="9">
    <location>
        <begin position="124"/>
        <end position="221"/>
    </location>
</feature>
<dbReference type="PROSITE" id="PS51755">
    <property type="entry name" value="OMPR_PHOB"/>
    <property type="match status" value="1"/>
</dbReference>
<protein>
    <submittedName>
        <fullName evidence="10">Response regulator</fullName>
    </submittedName>
</protein>
<dbReference type="InterPro" id="IPR001867">
    <property type="entry name" value="OmpR/PhoB-type_DNA-bd"/>
</dbReference>
<dbReference type="InterPro" id="IPR011006">
    <property type="entry name" value="CheY-like_superfamily"/>
</dbReference>
<keyword evidence="4 7" id="KW-0238">DNA-binding</keyword>
<evidence type="ECO:0000256" key="3">
    <source>
        <dbReference type="ARBA" id="ARBA00023015"/>
    </source>
</evidence>
<dbReference type="GO" id="GO:0006355">
    <property type="term" value="P:regulation of DNA-templated transcription"/>
    <property type="evidence" value="ECO:0007669"/>
    <property type="project" value="InterPro"/>
</dbReference>
<keyword evidence="11" id="KW-1185">Reference proteome</keyword>
<feature type="modified residue" description="4-aspartylphosphate" evidence="6">
    <location>
        <position position="51"/>
    </location>
</feature>
<reference evidence="10 11" key="1">
    <citation type="submission" date="2019-12" db="EMBL/GenBank/DDBJ databases">
        <authorList>
            <person name="Yang R."/>
        </authorList>
    </citation>
    <scope>NUCLEOTIDE SEQUENCE [LARGE SCALE GENOMIC DNA]</scope>
    <source>
        <strain evidence="10 11">DONG20-135</strain>
    </source>
</reference>
<organism evidence="10 11">
    <name type="scientific">Copranaerobaculum intestinale</name>
    <dbReference type="NCBI Taxonomy" id="2692629"/>
    <lineage>
        <taxon>Bacteria</taxon>
        <taxon>Bacillati</taxon>
        <taxon>Bacillota</taxon>
        <taxon>Erysipelotrichia</taxon>
        <taxon>Erysipelotrichales</taxon>
        <taxon>Erysipelotrichaceae</taxon>
        <taxon>Copranaerobaculum</taxon>
    </lineage>
</organism>
<sequence>MKVLLIEDNEDLAASLKRGLEERGYQIDVTYDGNDGEEKAFISAYDCILLDLNLPGKDGLDILSFLRNNEIDTPILIISARDQVEDKVAGLSIGADDYLAKPFQMSELHARIQTLIRRFHGRSQPVIQIGDLIIDPMNRSVSMDDKIVNLSVKEFDILEYVAQKYPRTVSTEEIVEHVYDELDPQSSVLRVHMIKLRKKLKEATERDVLKTRRGIGYYISCGKNV</sequence>
<evidence type="ECO:0000256" key="5">
    <source>
        <dbReference type="ARBA" id="ARBA00023163"/>
    </source>
</evidence>
<feature type="DNA-binding region" description="OmpR/PhoB-type" evidence="7">
    <location>
        <begin position="124"/>
        <end position="221"/>
    </location>
</feature>
<comment type="caution">
    <text evidence="10">The sequence shown here is derived from an EMBL/GenBank/DDBJ whole genome shotgun (WGS) entry which is preliminary data.</text>
</comment>
<gene>
    <name evidence="10" type="ORF">GSF08_06815</name>
</gene>
<dbReference type="InterPro" id="IPR001789">
    <property type="entry name" value="Sig_transdc_resp-reg_receiver"/>
</dbReference>
<feature type="domain" description="Response regulatory" evidence="8">
    <location>
        <begin position="2"/>
        <end position="116"/>
    </location>
</feature>
<accession>A0A6N8U7Y5</accession>
<dbReference type="Gene3D" id="3.40.50.2300">
    <property type="match status" value="1"/>
</dbReference>
<dbReference type="PANTHER" id="PTHR48111:SF1">
    <property type="entry name" value="TWO-COMPONENT RESPONSE REGULATOR ORR33"/>
    <property type="match status" value="1"/>
</dbReference>
<dbReference type="RefSeq" id="WP_160625082.1">
    <property type="nucleotide sequence ID" value="NZ_WUUQ01000002.1"/>
</dbReference>
<evidence type="ECO:0000256" key="7">
    <source>
        <dbReference type="PROSITE-ProRule" id="PRU01091"/>
    </source>
</evidence>
<dbReference type="InterPro" id="IPR039420">
    <property type="entry name" value="WalR-like"/>
</dbReference>
<dbReference type="CDD" id="cd00383">
    <property type="entry name" value="trans_reg_C"/>
    <property type="match status" value="1"/>
</dbReference>
<evidence type="ECO:0000259" key="9">
    <source>
        <dbReference type="PROSITE" id="PS51755"/>
    </source>
</evidence>
<evidence type="ECO:0000259" key="8">
    <source>
        <dbReference type="PROSITE" id="PS50110"/>
    </source>
</evidence>
<dbReference type="InterPro" id="IPR036388">
    <property type="entry name" value="WH-like_DNA-bd_sf"/>
</dbReference>
<reference evidence="10 11" key="2">
    <citation type="submission" date="2020-01" db="EMBL/GenBank/DDBJ databases">
        <title>Clostridiaceae sp. nov. isolated from the gut of human by culturomics.</title>
        <authorList>
            <person name="Chang Y."/>
        </authorList>
    </citation>
    <scope>NUCLEOTIDE SEQUENCE [LARGE SCALE GENOMIC DNA]</scope>
    <source>
        <strain evidence="10 11">DONG20-135</strain>
    </source>
</reference>
<keyword evidence="2" id="KW-0902">Two-component regulatory system</keyword>
<dbReference type="Pfam" id="PF00486">
    <property type="entry name" value="Trans_reg_C"/>
    <property type="match status" value="1"/>
</dbReference>
<dbReference type="Gene3D" id="6.10.250.690">
    <property type="match status" value="1"/>
</dbReference>
<dbReference type="Pfam" id="PF00072">
    <property type="entry name" value="Response_reg"/>
    <property type="match status" value="1"/>
</dbReference>
<dbReference type="SMART" id="SM00862">
    <property type="entry name" value="Trans_reg_C"/>
    <property type="match status" value="1"/>
</dbReference>